<evidence type="ECO:0000259" key="2">
    <source>
        <dbReference type="Pfam" id="PF07833"/>
    </source>
</evidence>
<dbReference type="InterPro" id="IPR008964">
    <property type="entry name" value="Invasin/intimin_cell_adhesion"/>
</dbReference>
<comment type="caution">
    <text evidence="4">The sequence shown here is derived from an EMBL/GenBank/DDBJ whole genome shotgun (WGS) entry which is preliminary data.</text>
</comment>
<dbReference type="AlphaFoldDB" id="A0A168L601"/>
<evidence type="ECO:0000259" key="3">
    <source>
        <dbReference type="Pfam" id="PF09992"/>
    </source>
</evidence>
<evidence type="ECO:0000256" key="1">
    <source>
        <dbReference type="SAM" id="Phobius"/>
    </source>
</evidence>
<evidence type="ECO:0000313" key="4">
    <source>
        <dbReference type="EMBL" id="OAB42925.1"/>
    </source>
</evidence>
<dbReference type="Proteomes" id="UP000076967">
    <property type="component" value="Unassembled WGS sequence"/>
</dbReference>
<dbReference type="STRING" id="494026.PGLA_10740"/>
<dbReference type="Pfam" id="PF07833">
    <property type="entry name" value="Cu_amine_oxidN1"/>
    <property type="match status" value="1"/>
</dbReference>
<dbReference type="InterPro" id="IPR018711">
    <property type="entry name" value="NAGPA"/>
</dbReference>
<dbReference type="SUPFAM" id="SSF55383">
    <property type="entry name" value="Copper amine oxidase, domain N"/>
    <property type="match status" value="1"/>
</dbReference>
<dbReference type="PANTHER" id="PTHR40446:SF2">
    <property type="entry name" value="N-ACETYLGLUCOSAMINE-1-PHOSPHODIESTER ALPHA-N-ACETYLGLUCOSAMINIDASE"/>
    <property type="match status" value="1"/>
</dbReference>
<keyword evidence="1" id="KW-0472">Membrane</keyword>
<dbReference type="PANTHER" id="PTHR40446">
    <property type="entry name" value="N-ACETYLGLUCOSAMINE-1-PHOSPHODIESTER ALPHA-N-ACETYLGLUCOSAMINIDASE"/>
    <property type="match status" value="1"/>
</dbReference>
<dbReference type="InterPro" id="IPR036582">
    <property type="entry name" value="Mao_N_sf"/>
</dbReference>
<evidence type="ECO:0000313" key="5">
    <source>
        <dbReference type="Proteomes" id="UP000076967"/>
    </source>
</evidence>
<keyword evidence="1" id="KW-1133">Transmembrane helix</keyword>
<organism evidence="4 5">
    <name type="scientific">Paenibacillus glacialis</name>
    <dbReference type="NCBI Taxonomy" id="494026"/>
    <lineage>
        <taxon>Bacteria</taxon>
        <taxon>Bacillati</taxon>
        <taxon>Bacillota</taxon>
        <taxon>Bacilli</taxon>
        <taxon>Bacillales</taxon>
        <taxon>Paenibacillaceae</taxon>
        <taxon>Paenibacillus</taxon>
    </lineage>
</organism>
<feature type="transmembrane region" description="Helical" evidence="1">
    <location>
        <begin position="20"/>
        <end position="41"/>
    </location>
</feature>
<name>A0A168L601_9BACL</name>
<feature type="domain" description="Copper amine oxidase-like N-terminal" evidence="2">
    <location>
        <begin position="797"/>
        <end position="903"/>
    </location>
</feature>
<dbReference type="Gene3D" id="3.30.457.10">
    <property type="entry name" value="Copper amine oxidase-like, N-terminal domain"/>
    <property type="match status" value="2"/>
</dbReference>
<dbReference type="Gene3D" id="2.60.40.1080">
    <property type="match status" value="1"/>
</dbReference>
<dbReference type="Pfam" id="PF09992">
    <property type="entry name" value="NAGPA"/>
    <property type="match status" value="1"/>
</dbReference>
<keyword evidence="1" id="KW-0812">Transmembrane</keyword>
<dbReference type="OrthoDB" id="9809781at2"/>
<dbReference type="SUPFAM" id="SSF49373">
    <property type="entry name" value="Invasin/intimin cell-adhesion fragments"/>
    <property type="match status" value="1"/>
</dbReference>
<accession>A0A168L601</accession>
<sequence>MKRNLQHIQNKVTVLTGKKWIVVTLAGLLWIAPIVGDGISIPGSTQGSVASAASTSVKKLGEEIITSGAILYKYQFSSTRSGKQATTLADVVRVDLQNSNVKMDAMNGVGGQFTTRQSTLGMAKENGAVAAVNGDYYITSGPGAQWAPLGGQITNGVLMATPADLKGMYSFTVSKDGKPMIDEYAFKGSVKAQDGTEFPLSGINKTTYSPEGTSSAYSHVNAMYMYTSNWKSLDRPSDSSSTATEILVQNGIITQLSYKAPLKLSVPEDGFILRAHGTAAEFANTHFVIGQPLSVSSSLVSETTGHQVDPASLQMMIGGHTLLVNGGQASAFTRDVASIGGYRARTALGYSQDGRYAYIVTAEDNSNSSGMSLPELQSFMVNIGVWKAMNLDGGGSTTMVTRPLAEKNATLTFNTEYGTTQRSIVNALGVFSTAPKGELKGFKISGSGALLIGQESSYSLKGYDTYYNPIDSSQINPTWTSSNGNVKVNEGKIIGVKPGTATITAVSGAAKVSTQVTVLGADELTSLTAANSTAPLTVGTTVSIPVTAVTKTGQSITIPASSLKWEFVGFKGNVQGDTLTVTSVNGDAKVGYAIGRYNGFSTVVVLSEAGNSMWENFENVSYPVEFTSNVAGVSGSAVITQGTGDHSKSKVMSLQYDMTQGIGKMYAYAQLNGTVGKEISAAATSMSVDVQGDKSLNWLRAEITDKSGKTIYVDLAKVIDWEGWKNLNIDLSGLNIQYPAQLKRFYVVNVEEGQDERTLTGTVAFDNVQFMIPSLSSEAGLPQAQAVMTVGQKSMLVNSINKTMDVAPVVKNNSTYVPIRYVIDAFGGSASWDATNQRITVLRGGKLLDLTVNKKEFILNGKRSSAIVAPIVTQSRTLVPLRLVSEQLGLKVTWNQLTKTITIDS</sequence>
<dbReference type="InterPro" id="IPR012854">
    <property type="entry name" value="Cu_amine_oxidase-like_N"/>
</dbReference>
<feature type="domain" description="Phosphodiester glycosidase" evidence="3">
    <location>
        <begin position="245"/>
        <end position="431"/>
    </location>
</feature>
<gene>
    <name evidence="4" type="ORF">PGLA_10740</name>
</gene>
<keyword evidence="5" id="KW-1185">Reference proteome</keyword>
<dbReference type="RefSeq" id="WP_068532380.1">
    <property type="nucleotide sequence ID" value="NZ_LVJH01000017.1"/>
</dbReference>
<reference evidence="4 5" key="1">
    <citation type="submission" date="2016-03" db="EMBL/GenBank/DDBJ databases">
        <title>Draft genome sequence of Paenibacillus glacialis DSM 22343.</title>
        <authorList>
            <person name="Shin S.-K."/>
            <person name="Yi H."/>
        </authorList>
    </citation>
    <scope>NUCLEOTIDE SEQUENCE [LARGE SCALE GENOMIC DNA]</scope>
    <source>
        <strain evidence="4 5">DSM 22343</strain>
    </source>
</reference>
<proteinExistence type="predicted"/>
<protein>
    <submittedName>
        <fullName evidence="4">Copper amine oxidase</fullName>
    </submittedName>
</protein>
<dbReference type="EMBL" id="LVJH01000017">
    <property type="protein sequence ID" value="OAB42925.1"/>
    <property type="molecule type" value="Genomic_DNA"/>
</dbReference>